<dbReference type="NCBIfam" id="TIGR02595">
    <property type="entry name" value="PEP_CTERM"/>
    <property type="match status" value="1"/>
</dbReference>
<keyword evidence="1" id="KW-0732">Signal</keyword>
<keyword evidence="3" id="KW-1185">Reference proteome</keyword>
<name>A0ABT0YLI2_9BURK</name>
<gene>
    <name evidence="2" type="ORF">M8A51_08520</name>
</gene>
<evidence type="ECO:0000256" key="1">
    <source>
        <dbReference type="SAM" id="SignalP"/>
    </source>
</evidence>
<dbReference type="InterPro" id="IPR014262">
    <property type="entry name" value="HAF_rpt"/>
</dbReference>
<sequence>MRRTFATVLSSLTIGLALCGGALQQAHAAAAPRYVATLVGERGANATGLGLNNQGQVIGHLASLHGPAQGQAFVWDSQGGMRGLGTLGGIHSTAYDINDGGQVVGVYELSAGRTHAFIHNHAGMRALNIPGASSSSALGINAKGHVTGGVTLDGGFRAPYIHDGSDVHVVGDGRCCLSGSAINDHGDMAVNNTQLGPFDLPLLQAFVYRNGELIELGTLSGGSNSVAADINNRGQVVGWSNADNDLLDTRGFVWDEHSGMVDLSSFADGAVATSANAINEHGEVVGALRNHRPSSYSAYLYSDGIVIDLQTRLDPRTGANWLLNEARAINDHGQIVVSAFDALTFDTATLLLTPVPEPQTLALLFAGLGVVLMRVRRRAV</sequence>
<dbReference type="Proteomes" id="UP001165541">
    <property type="component" value="Unassembled WGS sequence"/>
</dbReference>
<dbReference type="NCBIfam" id="TIGR02913">
    <property type="entry name" value="HAF_rpt"/>
    <property type="match status" value="2"/>
</dbReference>
<evidence type="ECO:0000313" key="3">
    <source>
        <dbReference type="Proteomes" id="UP001165541"/>
    </source>
</evidence>
<accession>A0ABT0YLI2</accession>
<proteinExistence type="predicted"/>
<organism evidence="2 3">
    <name type="scientific">Caldimonas mangrovi</name>
    <dbReference type="NCBI Taxonomy" id="2944811"/>
    <lineage>
        <taxon>Bacteria</taxon>
        <taxon>Pseudomonadati</taxon>
        <taxon>Pseudomonadota</taxon>
        <taxon>Betaproteobacteria</taxon>
        <taxon>Burkholderiales</taxon>
        <taxon>Sphaerotilaceae</taxon>
        <taxon>Caldimonas</taxon>
    </lineage>
</organism>
<protein>
    <submittedName>
        <fullName evidence="2">DUF3466 family protein</fullName>
    </submittedName>
</protein>
<dbReference type="RefSeq" id="WP_251777776.1">
    <property type="nucleotide sequence ID" value="NZ_JAMKFE010000004.1"/>
</dbReference>
<comment type="caution">
    <text evidence="2">The sequence shown here is derived from an EMBL/GenBank/DDBJ whole genome shotgun (WGS) entry which is preliminary data.</text>
</comment>
<reference evidence="2" key="1">
    <citation type="submission" date="2022-05" db="EMBL/GenBank/DDBJ databases">
        <title>Schlegelella sp. nov., isolated from mangrove soil.</title>
        <authorList>
            <person name="Liu Y."/>
            <person name="Ge X."/>
            <person name="Liu W."/>
        </authorList>
    </citation>
    <scope>NUCLEOTIDE SEQUENCE</scope>
    <source>
        <strain evidence="2">S2-27</strain>
    </source>
</reference>
<feature type="chain" id="PRO_5046153149" evidence="1">
    <location>
        <begin position="29"/>
        <end position="380"/>
    </location>
</feature>
<dbReference type="EMBL" id="JAMKFE010000004">
    <property type="protein sequence ID" value="MCM5679575.1"/>
    <property type="molecule type" value="Genomic_DNA"/>
</dbReference>
<feature type="signal peptide" evidence="1">
    <location>
        <begin position="1"/>
        <end position="28"/>
    </location>
</feature>
<dbReference type="InterPro" id="IPR013424">
    <property type="entry name" value="Ice-binding_C"/>
</dbReference>
<evidence type="ECO:0000313" key="2">
    <source>
        <dbReference type="EMBL" id="MCM5679575.1"/>
    </source>
</evidence>